<comment type="caution">
    <text evidence="3">The sequence shown here is derived from an EMBL/GenBank/DDBJ whole genome shotgun (WGS) entry which is preliminary data.</text>
</comment>
<keyword evidence="1" id="KW-0175">Coiled coil</keyword>
<feature type="region of interest" description="Disordered" evidence="2">
    <location>
        <begin position="1"/>
        <end position="57"/>
    </location>
</feature>
<dbReference type="OrthoDB" id="425681at2759"/>
<protein>
    <submittedName>
        <fullName evidence="3">Uncharacterized protein</fullName>
    </submittedName>
</protein>
<evidence type="ECO:0000313" key="3">
    <source>
        <dbReference type="EMBL" id="OLP95627.1"/>
    </source>
</evidence>
<evidence type="ECO:0000256" key="2">
    <source>
        <dbReference type="SAM" id="MobiDB-lite"/>
    </source>
</evidence>
<feature type="region of interest" description="Disordered" evidence="2">
    <location>
        <begin position="1306"/>
        <end position="1344"/>
    </location>
</feature>
<keyword evidence="4" id="KW-1185">Reference proteome</keyword>
<feature type="region of interest" description="Disordered" evidence="2">
    <location>
        <begin position="1690"/>
        <end position="1737"/>
    </location>
</feature>
<accession>A0A1Q9DKA4</accession>
<dbReference type="EMBL" id="LSRX01000496">
    <property type="protein sequence ID" value="OLP95627.1"/>
    <property type="molecule type" value="Genomic_DNA"/>
</dbReference>
<organism evidence="3 4">
    <name type="scientific">Symbiodinium microadriaticum</name>
    <name type="common">Dinoflagellate</name>
    <name type="synonym">Zooxanthella microadriatica</name>
    <dbReference type="NCBI Taxonomy" id="2951"/>
    <lineage>
        <taxon>Eukaryota</taxon>
        <taxon>Sar</taxon>
        <taxon>Alveolata</taxon>
        <taxon>Dinophyceae</taxon>
        <taxon>Suessiales</taxon>
        <taxon>Symbiodiniaceae</taxon>
        <taxon>Symbiodinium</taxon>
    </lineage>
</organism>
<evidence type="ECO:0000256" key="1">
    <source>
        <dbReference type="SAM" id="Coils"/>
    </source>
</evidence>
<feature type="compositionally biased region" description="Basic and acidic residues" evidence="2">
    <location>
        <begin position="330"/>
        <end position="348"/>
    </location>
</feature>
<evidence type="ECO:0000313" key="4">
    <source>
        <dbReference type="Proteomes" id="UP000186817"/>
    </source>
</evidence>
<name>A0A1Q9DKA4_SYMMI</name>
<proteinExistence type="predicted"/>
<dbReference type="Proteomes" id="UP000186817">
    <property type="component" value="Unassembled WGS sequence"/>
</dbReference>
<dbReference type="PANTHER" id="PTHR19446">
    <property type="entry name" value="REVERSE TRANSCRIPTASES"/>
    <property type="match status" value="1"/>
</dbReference>
<feature type="compositionally biased region" description="Low complexity" evidence="2">
    <location>
        <begin position="1707"/>
        <end position="1717"/>
    </location>
</feature>
<feature type="region of interest" description="Disordered" evidence="2">
    <location>
        <begin position="214"/>
        <end position="374"/>
    </location>
</feature>
<sequence length="2883" mass="314793">MGKGWKSRNYGKEQRGGGQDAKWGVWRGAWSPSQRHGNWRKEGESSAPAFPKYDSRQVEPEQLLVEVKSTTKASGHRGLANELQSVINQARKTENRLSGLEDSRKRRLAQWQQYQTDLQKSFKEEKERFQRAVSKLDADIAAAREQCASAQDLLVQAAHASGVALDTARAMEGVHDEDWQQILDSSTAEDGGDSMEDDLLLARAIRRRREMMKAVHRGDDTGSGFLRSGAPLREPAPADLPKPSAATEYRGPAGDANPVYASMSPGVRKRRVEPYPQTSPSLTKPSGEAVRAAMEGSGEPPPLEARESSRPRPPPGQREDVQTAGGHPPARTETRPSLGEKLDQRRAMDPGPAMKPFRQALQKPPEPGLSAAPPGIGNIIADDGDDVDLENMCFERSCAGSSFLAITGGVVQFQPPNTEAARCSPLHSRLDRPNDWSSDPVLPDEEVEWPLFVSHHDNFSLFSADRFPDGTAASNIAGFVDRSPETALFVTSPGRLLEDIAVHGVACRDAMAVFPLTPSPDREGALIFLDLRQIDLAAAVCKWAGRLMQDAIVPGNLSSTSADDASTFSLDTSGTMPREATTLSVAFEVDTPVEVGNSVLVVHCCGSLFARRQHKIAIEPTGSGSDDQGILDDLRSITLDLGFAWPYRAPFGLHVPGVLHDFEESDTSPSTEPGWVRVIVLKWMFSPERLMVSVRLPATPTEAVAAVQGARLRSYAHDFPHLIAAAPQPAERTCYFLANPAWYSFDLIACADMAEIDGRVFAIRLPDYVDKQAVLAHVDLSPGVEVTIYAGFLDAPLQDGIPLHLFPGITLRFLPGEQPPRSVQEISQLLQSGTIWDSAEEQEVDTPLGHYCLVSRHSSRLLHLDNLLPMQYRDRLAEAIGCAASEVTICPASPRASDIAIDGYCCHTAIVVVPTSFLVDSGDSFCLLIDCRSILQGWVCFKVASSRLPASAVLREFNEEAPLGMCATVDHVLSGEAFLDVQPGQVLTVRYVPLPEEDPTAVLDGYPPVEHAWGPSREDVDGSSDATDSHSASAAGADFKVLVPCMFFMQDYCPEVYEAAVNLPILPEESFLVTAAYDPETRLEVQLRDSPWPLREDTVAPVYTGDLIIVSLAEQVVHDLCFLHHMLNSPDAWDVCALPAEDLEDFVLVLHDAEPLLLTPHRIAHGRPTTIAERVSEQLGIDLYDFALQEAHPAITDHWDRGRWVAQVLVLVRYTLGSGQESRTSCAVDARPSLLGLQCATFAGRVADCRTFAARIARACPIGYWVSVRGNAEEELCIGGAGLSPVVRSWDILRLGLEAQSPHQGEARTIAASAGGTQGTGVAGDPAGRLPSQRRAVPRDDPRRNRANLEDEIYGHRVPFLIFAQEYWPEHVLVRLVLPSRVREAIAVVEQRREASAHRRSPRLIPVFPQPRSRVASLLALPHWDFEGIAVLVDCRIDPVRLFATILPHWVQREVFLGFLGIPSDSDCCVYVRDVPWPLQQGANIFPQSGDLITICARFTEPDWQHELFQMLEPRHLWDPSLDIPGDTDDINWVLSSGQHVALPIIGDDFALNSSDTATMLGLEAGQFALVPALPPIDDHARHGMRSQRVMAACPIHETDGDLGHRVPFVLDLRPVLLHLYVAYATDGLLDVGEICRRASVRCPRRYHVRLLGGRYSADIGNHYRQVRPGEVVTVEFHPDYLRDTFSTVHEDSYTPEGGTPSGGAGSTAPASVPSSGDTGGTNHSAGTRPTQGHGRQTSVGYAMDFAGQPCVKILLSLVLHPLKAQGIFGWSSGENLAPLCRAAFQDARPMSLLRILGQSKVLLVEPGCHVGPHETWISPTGTTGARLDYIAVPAAWRVSQDSSWVDFSLDWGQSRVDHYGICLDTFCIAKALKLGGHKVRNLDREAMASPEGRQTLLHICRTIPLQPWTSNVHRHYLAIERHLSQALAVAFPSPSGAYADLRISVTARGSSARGGFGSASRLPGSVPTDAWPRKALQTVCHPDGRPALSAEEVEDIWIGKDLDTYLLDVGDVPSCLELEQAFRQTQTGKAVGLDQVPGELLHFAAASASKAIFQLFLKTALRASEPVQFKGGALHAIWKGKSNPAFCSAHRGILVSSTVGKAFHKMARSRAIPALSHVATDMQIGGLPTFPVVLASHFVRLFQTGSRQRNTSHALLFLDLREAFYRVIRPLLVGTDCSDEQVAAAMQAVNLPPGVMHELHAHLQSISVAEEAGATDWADAAITEAMTGTWFRLQSGQQVVQTGVGSRPGDNLADICFSFIFAKVLRSVQADLCSQGLVPMIPLSKDMLGNIFPVISSTTCKVPALDATWMDDATFMITSASAASLPAALIATGTSVVNECVGRALLPNLDKGKTECVACPLGKGARQVRKDLFSNREPCVRLTSRLWPDSSVRLVSSYRHLGGLIHHDSSLTRELRCRAALAWKAFIAKKRQVFGSPCVCRKDKVVLFESLILSILLYGAGTWGQLSASEEATLHSAYHGMCFHMLRPAFTHEEAMHLGGPRVLAFLELPTLPTLLHVARLRHLLSCLRTSVPVFWAVLHWQGSWLESVRLSLRWLWTYIDGGYRCVPEPGVGSRKAADPGAFQAPTLQAQGPLLPPTQGEWDDYLDRPSIEVLECLAHLPYGLSEEELTPDTIWKRALAAFSSVCLPNRKVVAMARAWEQGLSSMAAEGTLSSCHLLEVASRIAEENPVDWLVPAPTARVTSICTFRDAHQALHWLDVSRLQVTVGDGQDQPVFVRVGPSAWLQRHQSDLGSCIDFSHQECLDSLEHGAKPSFFDDVTEGVAFVLSLVGLPGWIDSPPLPVKRRILLSQLAKATFASDLLRFALRLWLAGTPTALICPAGLDLVPKPVSGLVGLTCSRLGDVEVWRSLAFDWEPLCFTFSN</sequence>
<gene>
    <name evidence="3" type="ORF">AK812_SmicGene22204</name>
</gene>
<feature type="coiled-coil region" evidence="1">
    <location>
        <begin position="76"/>
        <end position="153"/>
    </location>
</feature>
<reference evidence="3 4" key="1">
    <citation type="submission" date="2016-02" db="EMBL/GenBank/DDBJ databases">
        <title>Genome analysis of coral dinoflagellate symbionts highlights evolutionary adaptations to a symbiotic lifestyle.</title>
        <authorList>
            <person name="Aranda M."/>
            <person name="Li Y."/>
            <person name="Liew Y.J."/>
            <person name="Baumgarten S."/>
            <person name="Simakov O."/>
            <person name="Wilson M."/>
            <person name="Piel J."/>
            <person name="Ashoor H."/>
            <person name="Bougouffa S."/>
            <person name="Bajic V.B."/>
            <person name="Ryu T."/>
            <person name="Ravasi T."/>
            <person name="Bayer T."/>
            <person name="Micklem G."/>
            <person name="Kim H."/>
            <person name="Bhak J."/>
            <person name="Lajeunesse T.C."/>
            <person name="Voolstra C.R."/>
        </authorList>
    </citation>
    <scope>NUCLEOTIDE SEQUENCE [LARGE SCALE GENOMIC DNA]</scope>
    <source>
        <strain evidence="3 4">CCMP2467</strain>
    </source>
</reference>
<feature type="compositionally biased region" description="Polar residues" evidence="2">
    <location>
        <begin position="1721"/>
        <end position="1737"/>
    </location>
</feature>